<organism evidence="2 3">
    <name type="scientific">Marinobacterium aestuariivivens</name>
    <dbReference type="NCBI Taxonomy" id="1698799"/>
    <lineage>
        <taxon>Bacteria</taxon>
        <taxon>Pseudomonadati</taxon>
        <taxon>Pseudomonadota</taxon>
        <taxon>Gammaproteobacteria</taxon>
        <taxon>Oceanospirillales</taxon>
        <taxon>Oceanospirillaceae</taxon>
        <taxon>Marinobacterium</taxon>
    </lineage>
</organism>
<keyword evidence="3" id="KW-1185">Reference proteome</keyword>
<feature type="compositionally biased region" description="Polar residues" evidence="1">
    <location>
        <begin position="10"/>
        <end position="20"/>
    </location>
</feature>
<feature type="region of interest" description="Disordered" evidence="1">
    <location>
        <begin position="690"/>
        <end position="715"/>
    </location>
</feature>
<protein>
    <recommendedName>
        <fullName evidence="4">AAA+ ATPase domain-containing protein</fullName>
    </recommendedName>
</protein>
<proteinExistence type="predicted"/>
<dbReference type="InterPro" id="IPR027417">
    <property type="entry name" value="P-loop_NTPase"/>
</dbReference>
<feature type="compositionally biased region" description="Basic residues" evidence="1">
    <location>
        <begin position="693"/>
        <end position="715"/>
    </location>
</feature>
<dbReference type="SUPFAM" id="SSF52540">
    <property type="entry name" value="P-loop containing nucleoside triphosphate hydrolases"/>
    <property type="match status" value="1"/>
</dbReference>
<evidence type="ECO:0000313" key="2">
    <source>
        <dbReference type="EMBL" id="MFC6674074.1"/>
    </source>
</evidence>
<comment type="caution">
    <text evidence="2">The sequence shown here is derived from an EMBL/GenBank/DDBJ whole genome shotgun (WGS) entry which is preliminary data.</text>
</comment>
<name>A0ABW2A9D7_9GAMM</name>
<dbReference type="EMBL" id="JBHSWE010000002">
    <property type="protein sequence ID" value="MFC6674074.1"/>
    <property type="molecule type" value="Genomic_DNA"/>
</dbReference>
<dbReference type="RefSeq" id="WP_379913699.1">
    <property type="nucleotide sequence ID" value="NZ_JBHSWE010000002.1"/>
</dbReference>
<gene>
    <name evidence="2" type="ORF">ACFQDL_31235</name>
</gene>
<reference evidence="3" key="1">
    <citation type="journal article" date="2019" name="Int. J. Syst. Evol. Microbiol.">
        <title>The Global Catalogue of Microorganisms (GCM) 10K type strain sequencing project: providing services to taxonomists for standard genome sequencing and annotation.</title>
        <authorList>
            <consortium name="The Broad Institute Genomics Platform"/>
            <consortium name="The Broad Institute Genome Sequencing Center for Infectious Disease"/>
            <person name="Wu L."/>
            <person name="Ma J."/>
        </authorList>
    </citation>
    <scope>NUCLEOTIDE SEQUENCE [LARGE SCALE GENOMIC DNA]</scope>
    <source>
        <strain evidence="3">NBRC 111756</strain>
    </source>
</reference>
<evidence type="ECO:0000256" key="1">
    <source>
        <dbReference type="SAM" id="MobiDB-lite"/>
    </source>
</evidence>
<evidence type="ECO:0000313" key="3">
    <source>
        <dbReference type="Proteomes" id="UP001596422"/>
    </source>
</evidence>
<dbReference type="Proteomes" id="UP001596422">
    <property type="component" value="Unassembled WGS sequence"/>
</dbReference>
<feature type="region of interest" description="Disordered" evidence="1">
    <location>
        <begin position="1"/>
        <end position="20"/>
    </location>
</feature>
<evidence type="ECO:0008006" key="4">
    <source>
        <dbReference type="Google" id="ProtNLM"/>
    </source>
</evidence>
<sequence>MCPAEKDSSPRSTGPAGSQFETKVGTHYALALLANTEPLGLPGAIVDRLEFQRSSQGHPLDDVIVWGVTPQGEERCLEIQVKRSIAFTEKDANFQSVVDGIVRARKIAPDRRFAVAIERTTGVIENGVQEALELAQQTIDAASFLKLLETPRRSNKDMRAFVAAFRALLAAKDETGDDILYDILRSFSVLTFDYARPNSRAEHQDRLRARHLASEKSGADLYDPLFGLVLRTDAIGGELNRDELIRKLNDLGVRVGAAPGLAVARRHIEELSRHALEDIGLTVNDCRLAREKPRRELEALLKAAETQDGVVEISGPSGVGKSGLLRTAIEAREAVSRILVLAPDRTPPGGWPAMRALFGVEATADEFLSDLACDGGGYLCIDGLDRFRDSAQRKTVIDLLRAALRCPGVSVLFTAQPGWEEESALWLGEEVLAQLSARARMIVDGLDNDEAEALAKAAPQLAPLLRPDHPAKSLARNLLKLRLLVSTRLNTAEAISEAALARDWQSSGAGTGERTKGEIHSRKRVLNAVANGLIDNAGLVNVSGQDAQAVAELIADEVLVEIHPDRVRFRHDLFTDWAVACVLSNDPVVIDRLALDAPPPFWMARGFELASRMFAESGEDEAWPKLLVRLEAEGVAPGWAGLALLALVRSEYANALLGRYDACLLEDDGRRAARLIRRFVALHTQSATPCSRRSYRKGSPRRKGWPFRKGRNGCA</sequence>
<accession>A0ABW2A9D7</accession>